<feature type="signal peptide" evidence="4">
    <location>
        <begin position="1"/>
        <end position="21"/>
    </location>
</feature>
<dbReference type="SUPFAM" id="SSF53822">
    <property type="entry name" value="Periplasmic binding protein-like I"/>
    <property type="match status" value="1"/>
</dbReference>
<comment type="subcellular location">
    <subcellularLocation>
        <location evidence="1">Cell envelope</location>
    </subcellularLocation>
</comment>
<feature type="domain" description="Periplasmic binding protein" evidence="5">
    <location>
        <begin position="36"/>
        <end position="292"/>
    </location>
</feature>
<dbReference type="PANTHER" id="PTHR30036">
    <property type="entry name" value="D-XYLOSE-BINDING PERIPLASMIC PROTEIN"/>
    <property type="match status" value="1"/>
</dbReference>
<dbReference type="InterPro" id="IPR025997">
    <property type="entry name" value="SBP_2_dom"/>
</dbReference>
<gene>
    <name evidence="6" type="ORF">ENS59_01440</name>
</gene>
<proteinExistence type="inferred from homology"/>
<evidence type="ECO:0000256" key="2">
    <source>
        <dbReference type="ARBA" id="ARBA00007639"/>
    </source>
</evidence>
<evidence type="ECO:0000256" key="4">
    <source>
        <dbReference type="SAM" id="SignalP"/>
    </source>
</evidence>
<name>A0A7C3IHX0_9SPIR</name>
<comment type="similarity">
    <text evidence="2">Belongs to the bacterial solute-binding protein 2 family.</text>
</comment>
<dbReference type="Gene3D" id="3.40.50.2300">
    <property type="match status" value="2"/>
</dbReference>
<organism evidence="6">
    <name type="scientific">Gracilinema caldarium</name>
    <dbReference type="NCBI Taxonomy" id="215591"/>
    <lineage>
        <taxon>Bacteria</taxon>
        <taxon>Pseudomonadati</taxon>
        <taxon>Spirochaetota</taxon>
        <taxon>Spirochaetia</taxon>
        <taxon>Spirochaetales</taxon>
        <taxon>Breznakiellaceae</taxon>
        <taxon>Gracilinema</taxon>
    </lineage>
</organism>
<comment type="caution">
    <text evidence="6">The sequence shown here is derived from an EMBL/GenBank/DDBJ whole genome shotgun (WGS) entry which is preliminary data.</text>
</comment>
<dbReference type="PANTHER" id="PTHR30036:SF1">
    <property type="entry name" value="D-XYLOSE-BINDING PERIPLASMIC PROTEIN"/>
    <property type="match status" value="1"/>
</dbReference>
<evidence type="ECO:0000259" key="5">
    <source>
        <dbReference type="Pfam" id="PF13407"/>
    </source>
</evidence>
<evidence type="ECO:0000256" key="3">
    <source>
        <dbReference type="ARBA" id="ARBA00022729"/>
    </source>
</evidence>
<evidence type="ECO:0000256" key="1">
    <source>
        <dbReference type="ARBA" id="ARBA00004196"/>
    </source>
</evidence>
<protein>
    <submittedName>
        <fullName evidence="6">Sugar ABC transporter substrate-binding protein</fullName>
    </submittedName>
</protein>
<accession>A0A7C3IHX0</accession>
<keyword evidence="3 4" id="KW-0732">Signal</keyword>
<evidence type="ECO:0000313" key="6">
    <source>
        <dbReference type="EMBL" id="HFH28167.1"/>
    </source>
</evidence>
<dbReference type="EMBL" id="DSVL01000045">
    <property type="protein sequence ID" value="HFH28167.1"/>
    <property type="molecule type" value="Genomic_DNA"/>
</dbReference>
<dbReference type="PROSITE" id="PS51257">
    <property type="entry name" value="PROKAR_LIPOPROTEIN"/>
    <property type="match status" value="1"/>
</dbReference>
<dbReference type="GO" id="GO:0030246">
    <property type="term" value="F:carbohydrate binding"/>
    <property type="evidence" value="ECO:0007669"/>
    <property type="project" value="TreeGrafter"/>
</dbReference>
<dbReference type="Pfam" id="PF13407">
    <property type="entry name" value="Peripla_BP_4"/>
    <property type="match status" value="1"/>
</dbReference>
<sequence length="343" mass="37787">MKRFMVCLGFSVICAAFFVSCTQNTKKSASYKPVIGLSLDSLVVERWRRDVDSFTRAATDLDATVKLRVANQDADTQIAQIKSLLDSGIDVLVVIPNHADKLTEVCRMVSRKHIPVISYDRLVNRANVDLYISFDNERVGSLMASAALSAKPQGNYVIINGAITDNNAYMINRGYHQVLDPQVASGNINLVKEIWPSDWISDEVKSRFEALLGEEKNIDVVLCGNDMLAETVIGVLSENRMLGKTLVLGQDAELSACQRVAEGSQYATIYKPIEKLSLKAAALAVMLAKGEKLPAASTINDGAYDVPYVKLEPILITKDSLETTVIKDGFHSREDVFRNVPNR</sequence>
<dbReference type="InterPro" id="IPR028082">
    <property type="entry name" value="Peripla_BP_I"/>
</dbReference>
<dbReference type="AlphaFoldDB" id="A0A7C3IHX0"/>
<feature type="chain" id="PRO_5027758245" evidence="4">
    <location>
        <begin position="22"/>
        <end position="343"/>
    </location>
</feature>
<reference evidence="6" key="1">
    <citation type="journal article" date="2020" name="mSystems">
        <title>Genome- and Community-Level Interaction Insights into Carbon Utilization and Element Cycling Functions of Hydrothermarchaeota in Hydrothermal Sediment.</title>
        <authorList>
            <person name="Zhou Z."/>
            <person name="Liu Y."/>
            <person name="Xu W."/>
            <person name="Pan J."/>
            <person name="Luo Z.H."/>
            <person name="Li M."/>
        </authorList>
    </citation>
    <scope>NUCLEOTIDE SEQUENCE [LARGE SCALE GENOMIC DNA]</scope>
    <source>
        <strain evidence="6">SpSt-503</strain>
    </source>
</reference>
<dbReference type="InterPro" id="IPR050555">
    <property type="entry name" value="Bact_Solute-Bind_Prot2"/>
</dbReference>
<dbReference type="GO" id="GO:0030288">
    <property type="term" value="C:outer membrane-bounded periplasmic space"/>
    <property type="evidence" value="ECO:0007669"/>
    <property type="project" value="TreeGrafter"/>
</dbReference>